<proteinExistence type="predicted"/>
<organism evidence="1">
    <name type="scientific">Fervidicoccus fontis</name>
    <dbReference type="NCBI Taxonomy" id="683846"/>
    <lineage>
        <taxon>Archaea</taxon>
        <taxon>Thermoproteota</taxon>
        <taxon>Thermoprotei</taxon>
        <taxon>Fervidicoccales</taxon>
        <taxon>Fervidicoccaceae</taxon>
        <taxon>Fervidicoccus</taxon>
    </lineage>
</organism>
<reference evidence="1" key="1">
    <citation type="journal article" date="2020" name="mSystems">
        <title>Genome- and Community-Level Interaction Insights into Carbon Utilization and Element Cycling Functions of Hydrothermarchaeota in Hydrothermal Sediment.</title>
        <authorList>
            <person name="Zhou Z."/>
            <person name="Liu Y."/>
            <person name="Xu W."/>
            <person name="Pan J."/>
            <person name="Luo Z.H."/>
            <person name="Li M."/>
        </authorList>
    </citation>
    <scope>NUCLEOTIDE SEQUENCE [LARGE SCALE GENOMIC DNA]</scope>
    <source>
        <strain evidence="1">SpSt-1116</strain>
    </source>
</reference>
<accession>A0A7J3ZJ92</accession>
<gene>
    <name evidence="1" type="ORF">ENM78_01650</name>
</gene>
<dbReference type="EMBL" id="DRZC01000024">
    <property type="protein sequence ID" value="HHQ80157.1"/>
    <property type="molecule type" value="Genomic_DNA"/>
</dbReference>
<protein>
    <submittedName>
        <fullName evidence="1">Uncharacterized protein</fullName>
    </submittedName>
</protein>
<sequence length="62" mass="7389">MWIGQLRYIWTRCAYICAAKLSEIVKAMVLCSKRAYSTLRTLMKIRHVKRVRRGLYIIKKTV</sequence>
<name>A0A7J3ZJ92_9CREN</name>
<comment type="caution">
    <text evidence="1">The sequence shown here is derived from an EMBL/GenBank/DDBJ whole genome shotgun (WGS) entry which is preliminary data.</text>
</comment>
<dbReference type="AlphaFoldDB" id="A0A7J3ZJ92"/>
<evidence type="ECO:0000313" key="1">
    <source>
        <dbReference type="EMBL" id="HHQ80157.1"/>
    </source>
</evidence>